<evidence type="ECO:0000313" key="2">
    <source>
        <dbReference type="EMBL" id="GAA3523476.1"/>
    </source>
</evidence>
<gene>
    <name evidence="2" type="ORF">GCM10022222_01920</name>
</gene>
<evidence type="ECO:0000313" key="3">
    <source>
        <dbReference type="Proteomes" id="UP001500689"/>
    </source>
</evidence>
<proteinExistence type="predicted"/>
<dbReference type="Proteomes" id="UP001500689">
    <property type="component" value="Unassembled WGS sequence"/>
</dbReference>
<dbReference type="EMBL" id="BAAAZN010000001">
    <property type="protein sequence ID" value="GAA3523476.1"/>
    <property type="molecule type" value="Genomic_DNA"/>
</dbReference>
<dbReference type="RefSeq" id="WP_344854283.1">
    <property type="nucleotide sequence ID" value="NZ_BAAAZN010000001.1"/>
</dbReference>
<feature type="chain" id="PRO_5045551843" evidence="1">
    <location>
        <begin position="35"/>
        <end position="736"/>
    </location>
</feature>
<feature type="signal peptide" evidence="1">
    <location>
        <begin position="1"/>
        <end position="34"/>
    </location>
</feature>
<accession>A0ABP6UYV2</accession>
<evidence type="ECO:0000256" key="1">
    <source>
        <dbReference type="SAM" id="SignalP"/>
    </source>
</evidence>
<reference evidence="3" key="1">
    <citation type="journal article" date="2019" name="Int. J. Syst. Evol. Microbiol.">
        <title>The Global Catalogue of Microorganisms (GCM) 10K type strain sequencing project: providing services to taxonomists for standard genome sequencing and annotation.</title>
        <authorList>
            <consortium name="The Broad Institute Genomics Platform"/>
            <consortium name="The Broad Institute Genome Sequencing Center for Infectious Disease"/>
            <person name="Wu L."/>
            <person name="Ma J."/>
        </authorList>
    </citation>
    <scope>NUCLEOTIDE SEQUENCE [LARGE SCALE GENOMIC DNA]</scope>
    <source>
        <strain evidence="3">JCM 16898</strain>
    </source>
</reference>
<organism evidence="2 3">
    <name type="scientific">Amycolatopsis ultiminotia</name>
    <dbReference type="NCBI Taxonomy" id="543629"/>
    <lineage>
        <taxon>Bacteria</taxon>
        <taxon>Bacillati</taxon>
        <taxon>Actinomycetota</taxon>
        <taxon>Actinomycetes</taxon>
        <taxon>Pseudonocardiales</taxon>
        <taxon>Pseudonocardiaceae</taxon>
        <taxon>Amycolatopsis</taxon>
    </lineage>
</organism>
<keyword evidence="1" id="KW-0732">Signal</keyword>
<sequence length="736" mass="76772">MRRPGLGRRIPHRAVVLIAIVAGASIAVTAPVSAQPPAGTAFTEATSAAQQVSLITGDEVTVFPRPGGSTGFALAPANRQPVQSFQADGGHRYVIPAVALPYLGKLDRSLFDVTAPAKQNSGRIGLELSFPEGAAPAALPGITLTSRSGNTATGYFTPESATAFGAELHRRIVADVAAGRPAGSSGLPVTIRAAGAAQQVPEQPRYPMHDLELGLKDLDGKPVNGSISLIDTDSASRANLSVDVEGVARVAVPAGHYAAYSTFVDWDADGNVKAIRTVAVEGFAVDDSAATATLTVDERTATAPIRVSSPKPAAQQQLQTSVYREDPTGRGLGLIVVGPETPQYVSPVAKPSSGRLHYVVQWGGAPPKAEDRYRVDLSFAAEGIPADQSFATKESELATVRDVLHADPADTMPVAIDNGPVDPVIERHGFGASGFYLPAPGTLIDYLGTTHTSQWGQEEVKSSSRQLMLADPRRYPAGSTTTTDWSRGPLSSGLGQWNRQQTCEACYSGSTVSLAIPALRDSMPDHTALPLFYAPKVHYSLYQDDKQVFDQDGATGAVVEAPKTPAVFRGVLDVDRTAVPGVSQAGKIRTELSVRYDPAAENPVLPAPHVCQPADSAQPCRILGALTVDYRLDADLTTTSKVGGQALALHVGHAAFSGAGSRSPVTSAAVSVSFDDGATWQPAKVTGTPGDYRATWENPPESAGKSPSLKVTAQDRAGDAITQTITGAYTVAKAGA</sequence>
<keyword evidence="3" id="KW-1185">Reference proteome</keyword>
<comment type="caution">
    <text evidence="2">The sequence shown here is derived from an EMBL/GenBank/DDBJ whole genome shotgun (WGS) entry which is preliminary data.</text>
</comment>
<protein>
    <submittedName>
        <fullName evidence="2">Uncharacterized protein</fullName>
    </submittedName>
</protein>
<name>A0ABP6UYV2_9PSEU</name>